<protein>
    <submittedName>
        <fullName evidence="2">Anti-sigma factor</fullName>
    </submittedName>
</protein>
<accession>A0A387G479</accession>
<dbReference type="OrthoDB" id="7187254at2"/>
<proteinExistence type="predicted"/>
<dbReference type="Proteomes" id="UP000282195">
    <property type="component" value="Plasmid pRCCGE525c"/>
</dbReference>
<evidence type="ECO:0000313" key="3">
    <source>
        <dbReference type="Proteomes" id="UP000282195"/>
    </source>
</evidence>
<geneLocation type="plasmid" evidence="3">
    <name>prccge525c</name>
</geneLocation>
<evidence type="ECO:0000256" key="1">
    <source>
        <dbReference type="SAM" id="Phobius"/>
    </source>
</evidence>
<dbReference type="AlphaFoldDB" id="A0A387G479"/>
<gene>
    <name evidence="2" type="ORF">CCGE525_29500</name>
</gene>
<keyword evidence="3" id="KW-1185">Reference proteome</keyword>
<evidence type="ECO:0000313" key="2">
    <source>
        <dbReference type="EMBL" id="AYG62861.1"/>
    </source>
</evidence>
<sequence>MTMQPITEDDLHAYVDDALDAARRAEVATYLESHADVAARVESYQTQRLKLRDAFDPIADEPVPTGLNLAHLVEARRNRAPGASWWMAAAAAALFVLGGGSGWWLHGLSLPANEGVLALEREAANTYGAYASDSVRPVELRADDSAKLVAWASERLQRPVMLPDLSASGYRLMGGRVTATAHGPGLMLMYDNDHGTRLVLLTRPMLVDQNKPMAEHSEGTTTGVTWASDGMGYSLVGPSTSEDLHPLADDIRHQIETKI</sequence>
<name>A0A387G479_9HYPH</name>
<dbReference type="KEGG" id="rjg:CCGE525_29500"/>
<dbReference type="RefSeq" id="WP_120707772.1">
    <property type="nucleotide sequence ID" value="NZ_CP032695.1"/>
</dbReference>
<keyword evidence="1" id="KW-0472">Membrane</keyword>
<reference evidence="2 3" key="1">
    <citation type="submission" date="2018-10" db="EMBL/GenBank/DDBJ databases">
        <title>Rhizobium etli, R. leguminosarum and a new Rhizobium genospecies from Phaseolus dumosus.</title>
        <authorList>
            <person name="Ramirez-Puebla S.T."/>
            <person name="Rogel-Hernandez M.A."/>
            <person name="Guerrero G."/>
            <person name="Ormeno-Orrillo E."/>
            <person name="Martinez-Romero J.C."/>
            <person name="Negrete-Yankelevich S."/>
            <person name="Martinez-Romero E."/>
        </authorList>
    </citation>
    <scope>NUCLEOTIDE SEQUENCE [LARGE SCALE GENOMIC DNA]</scope>
    <source>
        <strain evidence="2 3">CCGE525</strain>
        <plasmid evidence="3">prccge525c</plasmid>
    </source>
</reference>
<feature type="transmembrane region" description="Helical" evidence="1">
    <location>
        <begin position="85"/>
        <end position="105"/>
    </location>
</feature>
<keyword evidence="2" id="KW-0614">Plasmid</keyword>
<keyword evidence="1" id="KW-1133">Transmembrane helix</keyword>
<organism evidence="2 3">
    <name type="scientific">Rhizobium jaguaris</name>
    <dbReference type="NCBI Taxonomy" id="1312183"/>
    <lineage>
        <taxon>Bacteria</taxon>
        <taxon>Pseudomonadati</taxon>
        <taxon>Pseudomonadota</taxon>
        <taxon>Alphaproteobacteria</taxon>
        <taxon>Hyphomicrobiales</taxon>
        <taxon>Rhizobiaceae</taxon>
        <taxon>Rhizobium/Agrobacterium group</taxon>
        <taxon>Rhizobium</taxon>
    </lineage>
</organism>
<keyword evidence="1" id="KW-0812">Transmembrane</keyword>
<dbReference type="EMBL" id="CP032695">
    <property type="protein sequence ID" value="AYG62861.1"/>
    <property type="molecule type" value="Genomic_DNA"/>
</dbReference>